<reference evidence="3" key="1">
    <citation type="submission" date="2015-01" db="EMBL/GenBank/DDBJ databases">
        <authorList>
            <person name="Aksoy S."/>
            <person name="Warren W."/>
            <person name="Wilson R.K."/>
        </authorList>
    </citation>
    <scope>NUCLEOTIDE SEQUENCE [LARGE SCALE GENOMIC DNA]</scope>
    <source>
        <strain evidence="3">IAEA</strain>
    </source>
</reference>
<accession>A0A1B0BFX6</accession>
<reference evidence="2" key="2">
    <citation type="submission" date="2020-05" db="UniProtKB">
        <authorList>
            <consortium name="EnsemblMetazoa"/>
        </authorList>
    </citation>
    <scope>IDENTIFICATION</scope>
    <source>
        <strain evidence="2">IAEA</strain>
    </source>
</reference>
<feature type="region of interest" description="Disordered" evidence="1">
    <location>
        <begin position="74"/>
        <end position="94"/>
    </location>
</feature>
<dbReference type="EMBL" id="JXJN01013687">
    <property type="status" value="NOT_ANNOTATED_CDS"/>
    <property type="molecule type" value="Genomic_DNA"/>
</dbReference>
<name>A0A1B0BFX6_9MUSC</name>
<feature type="compositionally biased region" description="Polar residues" evidence="1">
    <location>
        <begin position="74"/>
        <end position="88"/>
    </location>
</feature>
<evidence type="ECO:0000313" key="2">
    <source>
        <dbReference type="EnsemblMetazoa" id="GPPI028721-PA"/>
    </source>
</evidence>
<dbReference type="EnsemblMetazoa" id="GPPI028721-RA">
    <property type="protein sequence ID" value="GPPI028721-PA"/>
    <property type="gene ID" value="GPPI028721"/>
</dbReference>
<dbReference type="Proteomes" id="UP000092460">
    <property type="component" value="Unassembled WGS sequence"/>
</dbReference>
<sequence>MKPGEIFHISLGVRKMENSKYFKSTYLDVKPHCKEFITEFKESKKRNHHTFNCSGLHVRKKFLKQIISTTGYENTSAWQQNNQDNSTEQPKEWE</sequence>
<proteinExistence type="predicted"/>
<evidence type="ECO:0000313" key="3">
    <source>
        <dbReference type="Proteomes" id="UP000092460"/>
    </source>
</evidence>
<dbReference type="VEuPathDB" id="VectorBase:GPPI028721"/>
<evidence type="ECO:0000256" key="1">
    <source>
        <dbReference type="SAM" id="MobiDB-lite"/>
    </source>
</evidence>
<dbReference type="AlphaFoldDB" id="A0A1B0BFX6"/>
<keyword evidence="3" id="KW-1185">Reference proteome</keyword>
<organism evidence="2 3">
    <name type="scientific">Glossina palpalis gambiensis</name>
    <dbReference type="NCBI Taxonomy" id="67801"/>
    <lineage>
        <taxon>Eukaryota</taxon>
        <taxon>Metazoa</taxon>
        <taxon>Ecdysozoa</taxon>
        <taxon>Arthropoda</taxon>
        <taxon>Hexapoda</taxon>
        <taxon>Insecta</taxon>
        <taxon>Pterygota</taxon>
        <taxon>Neoptera</taxon>
        <taxon>Endopterygota</taxon>
        <taxon>Diptera</taxon>
        <taxon>Brachycera</taxon>
        <taxon>Muscomorpha</taxon>
        <taxon>Hippoboscoidea</taxon>
        <taxon>Glossinidae</taxon>
        <taxon>Glossina</taxon>
    </lineage>
</organism>
<protein>
    <submittedName>
        <fullName evidence="2">Uncharacterized protein</fullName>
    </submittedName>
</protein>